<dbReference type="Pfam" id="PF00098">
    <property type="entry name" value="zf-CCHC"/>
    <property type="match status" value="1"/>
</dbReference>
<dbReference type="InParanoid" id="A0A409XBC2"/>
<dbReference type="Pfam" id="PF14223">
    <property type="entry name" value="Retrotran_gag_2"/>
    <property type="match status" value="1"/>
</dbReference>
<dbReference type="SMART" id="SM00343">
    <property type="entry name" value="ZnF_C2HC"/>
    <property type="match status" value="1"/>
</dbReference>
<dbReference type="Gene3D" id="4.10.60.10">
    <property type="entry name" value="Zinc finger, CCHC-type"/>
    <property type="match status" value="1"/>
</dbReference>
<dbReference type="Proteomes" id="UP000284706">
    <property type="component" value="Unassembled WGS sequence"/>
</dbReference>
<dbReference type="PROSITE" id="PS50158">
    <property type="entry name" value="ZF_CCHC"/>
    <property type="match status" value="1"/>
</dbReference>
<dbReference type="InterPro" id="IPR036875">
    <property type="entry name" value="Znf_CCHC_sf"/>
</dbReference>
<name>A0A409XBC2_9AGAR</name>
<keyword evidence="6" id="KW-1185">Reference proteome</keyword>
<feature type="compositionally biased region" description="Polar residues" evidence="3">
    <location>
        <begin position="236"/>
        <end position="246"/>
    </location>
</feature>
<keyword evidence="2" id="KW-0862">Zinc</keyword>
<evidence type="ECO:0000313" key="5">
    <source>
        <dbReference type="EMBL" id="PPQ88045.1"/>
    </source>
</evidence>
<dbReference type="GO" id="GO:0003676">
    <property type="term" value="F:nucleic acid binding"/>
    <property type="evidence" value="ECO:0007669"/>
    <property type="project" value="InterPro"/>
</dbReference>
<feature type="compositionally biased region" description="Acidic residues" evidence="3">
    <location>
        <begin position="258"/>
        <end position="269"/>
    </location>
</feature>
<dbReference type="PANTHER" id="PTHR47481">
    <property type="match status" value="1"/>
</dbReference>
<keyword evidence="2" id="KW-0479">Metal-binding</keyword>
<evidence type="ECO:0000256" key="2">
    <source>
        <dbReference type="PROSITE-ProRule" id="PRU00047"/>
    </source>
</evidence>
<evidence type="ECO:0000256" key="3">
    <source>
        <dbReference type="SAM" id="MobiDB-lite"/>
    </source>
</evidence>
<organism evidence="5 6">
    <name type="scientific">Gymnopilus dilepis</name>
    <dbReference type="NCBI Taxonomy" id="231916"/>
    <lineage>
        <taxon>Eukaryota</taxon>
        <taxon>Fungi</taxon>
        <taxon>Dikarya</taxon>
        <taxon>Basidiomycota</taxon>
        <taxon>Agaricomycotina</taxon>
        <taxon>Agaricomycetes</taxon>
        <taxon>Agaricomycetidae</taxon>
        <taxon>Agaricales</taxon>
        <taxon>Agaricineae</taxon>
        <taxon>Hymenogastraceae</taxon>
        <taxon>Gymnopilus</taxon>
    </lineage>
</organism>
<keyword evidence="2" id="KW-0863">Zinc-finger</keyword>
<dbReference type="EMBL" id="NHYE01003731">
    <property type="protein sequence ID" value="PPQ88045.1"/>
    <property type="molecule type" value="Genomic_DNA"/>
</dbReference>
<proteinExistence type="predicted"/>
<dbReference type="InterPro" id="IPR001878">
    <property type="entry name" value="Znf_CCHC"/>
</dbReference>
<dbReference type="AlphaFoldDB" id="A0A409XBC2"/>
<gene>
    <name evidence="5" type="ORF">CVT26_000180</name>
</gene>
<dbReference type="OrthoDB" id="3265539at2759"/>
<keyword evidence="1" id="KW-0507">mRNA processing</keyword>
<protein>
    <recommendedName>
        <fullName evidence="4">CCHC-type domain-containing protein</fullName>
    </recommendedName>
</protein>
<dbReference type="GO" id="GO:0008270">
    <property type="term" value="F:zinc ion binding"/>
    <property type="evidence" value="ECO:0007669"/>
    <property type="project" value="UniProtKB-KW"/>
</dbReference>
<dbReference type="SUPFAM" id="SSF57756">
    <property type="entry name" value="Retrovirus zinc finger-like domains"/>
    <property type="match status" value="1"/>
</dbReference>
<feature type="domain" description="CCHC-type" evidence="4">
    <location>
        <begin position="222"/>
        <end position="236"/>
    </location>
</feature>
<evidence type="ECO:0000259" key="4">
    <source>
        <dbReference type="PROSITE" id="PS50158"/>
    </source>
</evidence>
<dbReference type="PANTHER" id="PTHR47481:SF7">
    <property type="entry name" value="CCHC-TYPE DOMAIN-CONTAINING PROTEIN"/>
    <property type="match status" value="1"/>
</dbReference>
<evidence type="ECO:0000256" key="1">
    <source>
        <dbReference type="ARBA" id="ARBA00022664"/>
    </source>
</evidence>
<accession>A0A409XBC2</accession>
<comment type="caution">
    <text evidence="5">The sequence shown here is derived from an EMBL/GenBank/DDBJ whole genome shotgun (WGS) entry which is preliminary data.</text>
</comment>
<sequence>MPSDTRFDKLTDGNYHEWKIYMQALLTRRGVFEVVNGTETRPGGSNNHKKIRDFERKQQEARAEIILNITPPQLAHCRDADPKIIWDNLQNVHCSRGRSTVIALRRRFHRLRLERSETMSAYVARVRHIAFLLEEADVLIADEDLITAITSGLPHSYDPFLVSLDATPDDDFTLTNVISRLTNEYQRQHMYVPVQRQPDSNNSTEEAMSVSSFSPNLAHITCFACGKKGHYQANCPTRSPTATTPVPTKPNEYAGMAGEEEDSDSEGVF</sequence>
<reference evidence="5 6" key="1">
    <citation type="journal article" date="2018" name="Evol. Lett.">
        <title>Horizontal gene cluster transfer increased hallucinogenic mushroom diversity.</title>
        <authorList>
            <person name="Reynolds H.T."/>
            <person name="Vijayakumar V."/>
            <person name="Gluck-Thaler E."/>
            <person name="Korotkin H.B."/>
            <person name="Matheny P.B."/>
            <person name="Slot J.C."/>
        </authorList>
    </citation>
    <scope>NUCLEOTIDE SEQUENCE [LARGE SCALE GENOMIC DNA]</scope>
    <source>
        <strain evidence="5 6">SRW20</strain>
    </source>
</reference>
<dbReference type="GO" id="GO:0006397">
    <property type="term" value="P:mRNA processing"/>
    <property type="evidence" value="ECO:0007669"/>
    <property type="project" value="UniProtKB-KW"/>
</dbReference>
<dbReference type="STRING" id="231916.A0A409XBC2"/>
<evidence type="ECO:0000313" key="6">
    <source>
        <dbReference type="Proteomes" id="UP000284706"/>
    </source>
</evidence>
<feature type="region of interest" description="Disordered" evidence="3">
    <location>
        <begin position="236"/>
        <end position="269"/>
    </location>
</feature>